<reference evidence="2 3" key="1">
    <citation type="submission" date="2024-09" db="EMBL/GenBank/DDBJ databases">
        <authorList>
            <person name="Sun Q."/>
            <person name="Mori K."/>
        </authorList>
    </citation>
    <scope>NUCLEOTIDE SEQUENCE [LARGE SCALE GENOMIC DNA]</scope>
    <source>
        <strain evidence="2 3">CCM 7609</strain>
    </source>
</reference>
<evidence type="ECO:0000313" key="3">
    <source>
        <dbReference type="Proteomes" id="UP001589575"/>
    </source>
</evidence>
<organism evidence="2 3">
    <name type="scientific">Citricoccus parietis</name>
    <dbReference type="NCBI Taxonomy" id="592307"/>
    <lineage>
        <taxon>Bacteria</taxon>
        <taxon>Bacillati</taxon>
        <taxon>Actinomycetota</taxon>
        <taxon>Actinomycetes</taxon>
        <taxon>Micrococcales</taxon>
        <taxon>Micrococcaceae</taxon>
        <taxon>Citricoccus</taxon>
    </lineage>
</organism>
<name>A0ABV5FVP6_9MICC</name>
<dbReference type="Proteomes" id="UP001589575">
    <property type="component" value="Unassembled WGS sequence"/>
</dbReference>
<keyword evidence="3" id="KW-1185">Reference proteome</keyword>
<dbReference type="EMBL" id="JBHMFI010000001">
    <property type="protein sequence ID" value="MFB9070751.1"/>
    <property type="molecule type" value="Genomic_DNA"/>
</dbReference>
<evidence type="ECO:0000256" key="1">
    <source>
        <dbReference type="SAM" id="MobiDB-lite"/>
    </source>
</evidence>
<proteinExistence type="predicted"/>
<protein>
    <submittedName>
        <fullName evidence="2">Uncharacterized protein</fullName>
    </submittedName>
</protein>
<accession>A0ABV5FVP6</accession>
<gene>
    <name evidence="2" type="ORF">ACFFX0_05900</name>
</gene>
<feature type="region of interest" description="Disordered" evidence="1">
    <location>
        <begin position="1"/>
        <end position="23"/>
    </location>
</feature>
<sequence>MPCTARMVPSGSTPDWARTSPVSSTCRVRWPSTVAIGTRRLQAGSQPGRGTEAETAGRVAGAAGILTRRSPAWRC</sequence>
<evidence type="ECO:0000313" key="2">
    <source>
        <dbReference type="EMBL" id="MFB9070751.1"/>
    </source>
</evidence>
<comment type="caution">
    <text evidence="2">The sequence shown here is derived from an EMBL/GenBank/DDBJ whole genome shotgun (WGS) entry which is preliminary data.</text>
</comment>